<dbReference type="PROSITE" id="PS50835">
    <property type="entry name" value="IG_LIKE"/>
    <property type="match status" value="3"/>
</dbReference>
<dbReference type="PANTHER" id="PTHR11422:SF0">
    <property type="entry name" value="T-CELL SURFACE GLYCOPROTEIN CD4"/>
    <property type="match status" value="1"/>
</dbReference>
<sequence length="654" mass="73406">MGVPRKGQNELVLRSRIMQETKLEISKVKEEDAGLFSCRADGTNYEHTLLVVSVSASPSSELELHNKVQLHCEVKGFKQDPKVEWRSPDGSVKDPTFNIDSVTPAHSGNWVCDITYDGKHHKETLIIKVKEPAPATTTSSPTKNSKSPACPTCATPSKVSWWVWVAVGVGGFVMILLMVCVIVLCKRIKRRKKKMQRMKKGRLGSKQYCQCNRPVTKMKDLIEHVVIFISLLVSTRADEVVYAQVGERVTLKASLNTQNKYLYWKSGKQNKQLAWRNPLGGSGLGEHIPKGQYTLSGDTLIINNITEEDFGNYICEVKNEQTTTYQLLRHSVNRKPQSPLLPGDRLFLSCDADAPTGHKPPEIYWVNPQNEIITDNLKNVEATSEHHGQWTCVVKNINKEHNATVDVTVVGLSPAPSHPLYTSKSSPLTIPCTTSVSWEQFRAKGLLEVYWEFSHKESSGAISNSRQRLFNLSLEDRLSWKEDTPNGFKPVADLQKGKLSLTRKQGREYDRGDYNCTMKFKNGVELISTVQVEVLNIIASPGIVLNSGQELNLTCGHNLSSDLQLKWTAPKQSSYSESDPKGPHFTIPKVGTEDSGKWVCELWRNDTKLTSDVIKLKIEPRLSVWMLVTICSGAVIVILILIVVFILYRRRQVL</sequence>
<feature type="domain" description="Ig-like" evidence="3">
    <location>
        <begin position="533"/>
        <end position="610"/>
    </location>
</feature>
<evidence type="ECO:0000313" key="5">
    <source>
        <dbReference type="Proteomes" id="UP000503349"/>
    </source>
</evidence>
<dbReference type="PANTHER" id="PTHR11422">
    <property type="entry name" value="T-CELL SURFACE GLYCOPROTEIN CD4"/>
    <property type="match status" value="1"/>
</dbReference>
<accession>A0A6G1PPD8</accession>
<dbReference type="InterPro" id="IPR007110">
    <property type="entry name" value="Ig-like_dom"/>
</dbReference>
<dbReference type="Proteomes" id="UP000503349">
    <property type="component" value="Chromosome 7"/>
</dbReference>
<feature type="transmembrane region" description="Helical" evidence="2">
    <location>
        <begin position="161"/>
        <end position="185"/>
    </location>
</feature>
<name>A0A6G1PPD8_CHAAH</name>
<dbReference type="SUPFAM" id="SSF48726">
    <property type="entry name" value="Immunoglobulin"/>
    <property type="match status" value="5"/>
</dbReference>
<reference evidence="5" key="2">
    <citation type="submission" date="2019-02" db="EMBL/GenBank/DDBJ databases">
        <title>Opniocepnalus argus Var Kimnra genome.</title>
        <authorList>
            <person name="Zhou C."/>
            <person name="Xiao S."/>
        </authorList>
    </citation>
    <scope>NUCLEOTIDE SEQUENCE [LARGE SCALE GENOMIC DNA]</scope>
</reference>
<dbReference type="InterPro" id="IPR003598">
    <property type="entry name" value="Ig_sub2"/>
</dbReference>
<dbReference type="AlphaFoldDB" id="A0A6G1PPD8"/>
<dbReference type="InterPro" id="IPR013783">
    <property type="entry name" value="Ig-like_fold"/>
</dbReference>
<evidence type="ECO:0000256" key="1">
    <source>
        <dbReference type="ARBA" id="ARBA00023319"/>
    </source>
</evidence>
<feature type="domain" description="Ig-like" evidence="3">
    <location>
        <begin position="47"/>
        <end position="126"/>
    </location>
</feature>
<evidence type="ECO:0000313" key="4">
    <source>
        <dbReference type="EMBL" id="KAF3692089.1"/>
    </source>
</evidence>
<keyword evidence="5" id="KW-1185">Reference proteome</keyword>
<organism evidence="4 5">
    <name type="scientific">Channa argus</name>
    <name type="common">Northern snakehead</name>
    <name type="synonym">Ophicephalus argus</name>
    <dbReference type="NCBI Taxonomy" id="215402"/>
    <lineage>
        <taxon>Eukaryota</taxon>
        <taxon>Metazoa</taxon>
        <taxon>Chordata</taxon>
        <taxon>Craniata</taxon>
        <taxon>Vertebrata</taxon>
        <taxon>Euteleostomi</taxon>
        <taxon>Actinopterygii</taxon>
        <taxon>Neopterygii</taxon>
        <taxon>Teleostei</taxon>
        <taxon>Neoteleostei</taxon>
        <taxon>Acanthomorphata</taxon>
        <taxon>Anabantaria</taxon>
        <taxon>Anabantiformes</taxon>
        <taxon>Channoidei</taxon>
        <taxon>Channidae</taxon>
        <taxon>Channa</taxon>
    </lineage>
</organism>
<evidence type="ECO:0000256" key="2">
    <source>
        <dbReference type="SAM" id="Phobius"/>
    </source>
</evidence>
<dbReference type="Gene3D" id="1.20.5.900">
    <property type="entry name" value="transmembrane domain of human cd4"/>
    <property type="match status" value="1"/>
</dbReference>
<dbReference type="SMART" id="SM00409">
    <property type="entry name" value="IG"/>
    <property type="match status" value="5"/>
</dbReference>
<dbReference type="SMART" id="SM00408">
    <property type="entry name" value="IGc2"/>
    <property type="match status" value="2"/>
</dbReference>
<dbReference type="Pfam" id="PF00047">
    <property type="entry name" value="ig"/>
    <property type="match status" value="1"/>
</dbReference>
<gene>
    <name evidence="4" type="ORF">EXN66_Car007765</name>
</gene>
<keyword evidence="1" id="KW-0393">Immunoglobulin domain</keyword>
<evidence type="ECO:0000259" key="3">
    <source>
        <dbReference type="PROSITE" id="PS50835"/>
    </source>
</evidence>
<keyword evidence="2" id="KW-0812">Transmembrane</keyword>
<dbReference type="InterPro" id="IPR013151">
    <property type="entry name" value="Immunoglobulin_dom"/>
</dbReference>
<dbReference type="Gene3D" id="2.60.40.10">
    <property type="entry name" value="Immunoglobulins"/>
    <property type="match status" value="5"/>
</dbReference>
<reference evidence="4 5" key="1">
    <citation type="submission" date="2019-02" db="EMBL/GenBank/DDBJ databases">
        <title>Opniocepnalus argus genome.</title>
        <authorList>
            <person name="Zhou C."/>
            <person name="Xiao S."/>
        </authorList>
    </citation>
    <scope>NUCLEOTIDE SEQUENCE [LARGE SCALE GENOMIC DNA]</scope>
    <source>
        <strain evidence="4">OARG1902GOOAL</strain>
        <tissue evidence="4">Muscle</tissue>
    </source>
</reference>
<keyword evidence="2" id="KW-1133">Transmembrane helix</keyword>
<dbReference type="Pfam" id="PF13927">
    <property type="entry name" value="Ig_3"/>
    <property type="match status" value="1"/>
</dbReference>
<proteinExistence type="predicted"/>
<dbReference type="InterPro" id="IPR036179">
    <property type="entry name" value="Ig-like_dom_sf"/>
</dbReference>
<dbReference type="EMBL" id="CM015718">
    <property type="protein sequence ID" value="KAF3692089.1"/>
    <property type="molecule type" value="Genomic_DNA"/>
</dbReference>
<protein>
    <submittedName>
        <fullName evidence="4">T-cell surface glycoprotein CD4 T-cell surface antigen T4/Leu-3</fullName>
    </submittedName>
</protein>
<feature type="domain" description="Ig-like" evidence="3">
    <location>
        <begin position="320"/>
        <end position="408"/>
    </location>
</feature>
<dbReference type="InterPro" id="IPR003599">
    <property type="entry name" value="Ig_sub"/>
</dbReference>
<keyword evidence="2" id="KW-0472">Membrane</keyword>
<feature type="transmembrane region" description="Helical" evidence="2">
    <location>
        <begin position="624"/>
        <end position="648"/>
    </location>
</feature>